<organism evidence="1 2">
    <name type="scientific">Lepidopterella palustris CBS 459.81</name>
    <dbReference type="NCBI Taxonomy" id="1314670"/>
    <lineage>
        <taxon>Eukaryota</taxon>
        <taxon>Fungi</taxon>
        <taxon>Dikarya</taxon>
        <taxon>Ascomycota</taxon>
        <taxon>Pezizomycotina</taxon>
        <taxon>Dothideomycetes</taxon>
        <taxon>Pleosporomycetidae</taxon>
        <taxon>Mytilinidiales</taxon>
        <taxon>Argynnaceae</taxon>
        <taxon>Lepidopterella</taxon>
    </lineage>
</organism>
<accession>A0A8E2DZV1</accession>
<proteinExistence type="predicted"/>
<gene>
    <name evidence="1" type="ORF">K432DRAFT_397953</name>
</gene>
<name>A0A8E2DZV1_9PEZI</name>
<protein>
    <submittedName>
        <fullName evidence="1">Uncharacterized protein</fullName>
    </submittedName>
</protein>
<reference evidence="1 2" key="1">
    <citation type="journal article" date="2016" name="Nat. Commun.">
        <title>Ectomycorrhizal ecology is imprinted in the genome of the dominant symbiotic fungus Cenococcum geophilum.</title>
        <authorList>
            <consortium name="DOE Joint Genome Institute"/>
            <person name="Peter M."/>
            <person name="Kohler A."/>
            <person name="Ohm R.A."/>
            <person name="Kuo A."/>
            <person name="Krutzmann J."/>
            <person name="Morin E."/>
            <person name="Arend M."/>
            <person name="Barry K.W."/>
            <person name="Binder M."/>
            <person name="Choi C."/>
            <person name="Clum A."/>
            <person name="Copeland A."/>
            <person name="Grisel N."/>
            <person name="Haridas S."/>
            <person name="Kipfer T."/>
            <person name="LaButti K."/>
            <person name="Lindquist E."/>
            <person name="Lipzen A."/>
            <person name="Maire R."/>
            <person name="Meier B."/>
            <person name="Mihaltcheva S."/>
            <person name="Molinier V."/>
            <person name="Murat C."/>
            <person name="Poggeler S."/>
            <person name="Quandt C.A."/>
            <person name="Sperisen C."/>
            <person name="Tritt A."/>
            <person name="Tisserant E."/>
            <person name="Crous P.W."/>
            <person name="Henrissat B."/>
            <person name="Nehls U."/>
            <person name="Egli S."/>
            <person name="Spatafora J.W."/>
            <person name="Grigoriev I.V."/>
            <person name="Martin F.M."/>
        </authorList>
    </citation>
    <scope>NUCLEOTIDE SEQUENCE [LARGE SCALE GENOMIC DNA]</scope>
    <source>
        <strain evidence="1 2">CBS 459.81</strain>
    </source>
</reference>
<dbReference type="AlphaFoldDB" id="A0A8E2DZV1"/>
<evidence type="ECO:0000313" key="2">
    <source>
        <dbReference type="Proteomes" id="UP000250266"/>
    </source>
</evidence>
<dbReference type="Proteomes" id="UP000250266">
    <property type="component" value="Unassembled WGS sequence"/>
</dbReference>
<evidence type="ECO:0000313" key="1">
    <source>
        <dbReference type="EMBL" id="OCK74608.1"/>
    </source>
</evidence>
<dbReference type="EMBL" id="KV745446">
    <property type="protein sequence ID" value="OCK74608.1"/>
    <property type="molecule type" value="Genomic_DNA"/>
</dbReference>
<sequence>MDGNPVAPNTNANGEMLLAKILTEDFARARNGHLPHQLRGRNAHDRSRTRRSAIWYRGTIQMYDEDARDNPVVLPPGKIIRFGIISGTGEMEMVVYACSQSYGVKQEQVGPCPGVELPHQPPSRTGPNVSKINIVYDEGVDLSLVFTIGPVTT</sequence>
<keyword evidence="2" id="KW-1185">Reference proteome</keyword>